<feature type="transmembrane region" description="Helical" evidence="5">
    <location>
        <begin position="75"/>
        <end position="93"/>
    </location>
</feature>
<protein>
    <submittedName>
        <fullName evidence="6">Cobalt ABC transporter permease</fullName>
    </submittedName>
</protein>
<dbReference type="KEGG" id="mhl:MHLP_00975"/>
<dbReference type="OrthoDB" id="8075495at2"/>
<dbReference type="CDD" id="cd16914">
    <property type="entry name" value="EcfT"/>
    <property type="match status" value="1"/>
</dbReference>
<dbReference type="STRING" id="1212765.MHLP_00975"/>
<keyword evidence="2 5" id="KW-0812">Transmembrane</keyword>
<feature type="transmembrane region" description="Helical" evidence="5">
    <location>
        <begin position="395"/>
        <end position="418"/>
    </location>
</feature>
<evidence type="ECO:0000256" key="1">
    <source>
        <dbReference type="ARBA" id="ARBA00004141"/>
    </source>
</evidence>
<comment type="subcellular location">
    <subcellularLocation>
        <location evidence="1">Membrane</location>
        <topology evidence="1">Multi-pass membrane protein</topology>
    </subcellularLocation>
</comment>
<evidence type="ECO:0000313" key="7">
    <source>
        <dbReference type="Proteomes" id="UP000006502"/>
    </source>
</evidence>
<evidence type="ECO:0000256" key="2">
    <source>
        <dbReference type="ARBA" id="ARBA00022692"/>
    </source>
</evidence>
<keyword evidence="7" id="KW-1185">Reference proteome</keyword>
<feature type="transmembrane region" description="Helical" evidence="5">
    <location>
        <begin position="346"/>
        <end position="364"/>
    </location>
</feature>
<proteinExistence type="predicted"/>
<evidence type="ECO:0000256" key="5">
    <source>
        <dbReference type="SAM" id="Phobius"/>
    </source>
</evidence>
<dbReference type="PANTHER" id="PTHR33514:SF13">
    <property type="entry name" value="PROTEIN ABCI12, CHLOROPLASTIC"/>
    <property type="match status" value="1"/>
</dbReference>
<name>I7B931_MYCHA</name>
<dbReference type="PATRIC" id="fig|1212765.3.peg.220"/>
<keyword evidence="3 5" id="KW-1133">Transmembrane helix</keyword>
<evidence type="ECO:0000313" key="6">
    <source>
        <dbReference type="EMBL" id="AFO51775.1"/>
    </source>
</evidence>
<sequence length="434" mass="48066">MPLNTLREGPGARASGDLLSSAAERAHPLLKILCFILLTFLIFSKLSLFLQFCLILFTVSILYSSGCLRLLYKQLIALYLGIYSFLFFINWTFNKNPGFWDKDYLNGSYYDFVGRFSGIFSRGLFDFQQASHHSHSGNSSGATTSDSVLTGWFWGGNILKGCGNCKNCKCVGGSGTGVVIAQNLEELKKTCGCAANGGKCCQQNGQNCCNGSGGNCQPPYPDIDKVKTSVLISKEGAKKVVGYFSKWYTVTALQFLLAFNVANKLVMIIALSRALSFTTNLTAFTFAVGQLIKPLTWLRVPVKEITLIISLAIRFIPSLLIETMRIVKAQSSRGIDFKNGRYRDKASAFLSLFIPLFIISMIKSRELSNAMISRAYLPKADRTAYRSYNLDKSSLIVFSGVIFFIISCYYFVFSSYYFSPLGNADPLLLVATFN</sequence>
<dbReference type="HOGENOM" id="CLU_056469_2_2_14"/>
<dbReference type="Proteomes" id="UP000006502">
    <property type="component" value="Chromosome"/>
</dbReference>
<organism evidence="6 7">
    <name type="scientific">Mycoplasma haematolamae (strain Purdue)</name>
    <dbReference type="NCBI Taxonomy" id="1212765"/>
    <lineage>
        <taxon>Bacteria</taxon>
        <taxon>Bacillati</taxon>
        <taxon>Mycoplasmatota</taxon>
        <taxon>Mollicutes</taxon>
        <taxon>Mycoplasmataceae</taxon>
        <taxon>Mycoplasma</taxon>
    </lineage>
</organism>
<accession>I7B931</accession>
<gene>
    <name evidence="6" type="ordered locus">MHLP_00975</name>
</gene>
<reference evidence="7" key="2">
    <citation type="submission" date="2012-07" db="EMBL/GenBank/DDBJ databases">
        <title>Complete genome sequence of 'Candidatus Mycoplasma haemolamae'.</title>
        <authorList>
            <person name="Guimaraes A.M.S."/>
            <person name="Toth B."/>
            <person name="Santos A.P."/>
            <person name="Nascimento N.C."/>
            <person name="Sojka J.E."/>
            <person name="Messick J.B."/>
        </authorList>
    </citation>
    <scope>NUCLEOTIDE SEQUENCE [LARGE SCALE GENOMIC DNA]</scope>
    <source>
        <strain evidence="7">Purdue</strain>
    </source>
</reference>
<reference evidence="6 7" key="1">
    <citation type="journal article" date="2012" name="J. Bacteriol.">
        <title>Genome Sequence of "Candidatus Mycoplasma haemolamae" Strain Purdue, a Red Blood Cell Pathogen of Alpacas (Vicugna pacos) and Llamas (Lama glama).</title>
        <authorList>
            <person name="Guimaraes A.M."/>
            <person name="Toth B."/>
            <person name="Santos A.P."/>
            <person name="do Nascimento N.C."/>
            <person name="Kritchevsky J.E."/>
            <person name="Messick J.B."/>
        </authorList>
    </citation>
    <scope>NUCLEOTIDE SEQUENCE [LARGE SCALE GENOMIC DNA]</scope>
    <source>
        <strain evidence="6 7">Purdue</strain>
    </source>
</reference>
<dbReference type="AlphaFoldDB" id="I7B931"/>
<dbReference type="InterPro" id="IPR003339">
    <property type="entry name" value="ABC/ECF_trnsptr_transmembrane"/>
</dbReference>
<keyword evidence="4 5" id="KW-0472">Membrane</keyword>
<dbReference type="PANTHER" id="PTHR33514">
    <property type="entry name" value="PROTEIN ABCI12, CHLOROPLASTIC"/>
    <property type="match status" value="1"/>
</dbReference>
<dbReference type="GO" id="GO:0005886">
    <property type="term" value="C:plasma membrane"/>
    <property type="evidence" value="ECO:0007669"/>
    <property type="project" value="UniProtKB-ARBA"/>
</dbReference>
<evidence type="ECO:0000256" key="4">
    <source>
        <dbReference type="ARBA" id="ARBA00023136"/>
    </source>
</evidence>
<evidence type="ECO:0000256" key="3">
    <source>
        <dbReference type="ARBA" id="ARBA00022989"/>
    </source>
</evidence>
<dbReference type="Pfam" id="PF02361">
    <property type="entry name" value="CbiQ"/>
    <property type="match status" value="1"/>
</dbReference>
<dbReference type="EMBL" id="CP003731">
    <property type="protein sequence ID" value="AFO51775.1"/>
    <property type="molecule type" value="Genomic_DNA"/>
</dbReference>
<feature type="transmembrane region" description="Helical" evidence="5">
    <location>
        <begin position="265"/>
        <end position="292"/>
    </location>
</feature>
<feature type="transmembrane region" description="Helical" evidence="5">
    <location>
        <begin position="32"/>
        <end position="63"/>
    </location>
</feature>